<dbReference type="InterPro" id="IPR006680">
    <property type="entry name" value="Amidohydro-rel"/>
</dbReference>
<dbReference type="SUPFAM" id="SSF51556">
    <property type="entry name" value="Metallo-dependent hydrolases"/>
    <property type="match status" value="1"/>
</dbReference>
<dbReference type="GO" id="GO:0004151">
    <property type="term" value="F:dihydroorotase activity"/>
    <property type="evidence" value="ECO:0007669"/>
    <property type="project" value="UniProtKB-EC"/>
</dbReference>
<feature type="binding site" evidence="9">
    <location>
        <position position="138"/>
    </location>
    <ligand>
        <name>substrate</name>
    </ligand>
</feature>
<feature type="binding site" description="via carbamate group" evidence="9">
    <location>
        <position position="101"/>
    </location>
    <ligand>
        <name>Zn(2+)</name>
        <dbReference type="ChEBI" id="CHEBI:29105"/>
        <label>2</label>
    </ligand>
</feature>
<comment type="similarity">
    <text evidence="3 9">Belongs to the metallo-dependent hydrolases superfamily. DHOase family. Class II DHOase subfamily.</text>
</comment>
<accession>A0ABT1F9M3</accession>
<comment type="caution">
    <text evidence="11">The sequence shown here is derived from an EMBL/GenBank/DDBJ whole genome shotgun (WGS) entry which is preliminary data.</text>
</comment>
<evidence type="ECO:0000256" key="7">
    <source>
        <dbReference type="ARBA" id="ARBA00022833"/>
    </source>
</evidence>
<feature type="domain" description="Amidohydrolase-related" evidence="10">
    <location>
        <begin position="67"/>
        <end position="187"/>
    </location>
</feature>
<evidence type="ECO:0000256" key="5">
    <source>
        <dbReference type="ARBA" id="ARBA00022723"/>
    </source>
</evidence>
<evidence type="ECO:0000256" key="3">
    <source>
        <dbReference type="ARBA" id="ARBA00005631"/>
    </source>
</evidence>
<comment type="function">
    <text evidence="1 9">Catalyzes the reversible cyclization of carbamoyl aspartate to dihydroorotate.</text>
</comment>
<evidence type="ECO:0000256" key="9">
    <source>
        <dbReference type="HAMAP-Rule" id="MF_00219"/>
    </source>
</evidence>
<dbReference type="Proteomes" id="UP001204615">
    <property type="component" value="Unassembled WGS sequence"/>
</dbReference>
<reference evidence="11 12" key="1">
    <citation type="submission" date="2022-06" db="EMBL/GenBank/DDBJ databases">
        <title>Dyella sp. Sa strain:Sa Genome sequencing.</title>
        <authorList>
            <person name="Park S."/>
        </authorList>
    </citation>
    <scope>NUCLEOTIDE SEQUENCE [LARGE SCALE GENOMIC DNA]</scope>
    <source>
        <strain evidence="11 12">Sa</strain>
    </source>
</reference>
<feature type="binding site" evidence="9">
    <location>
        <position position="265"/>
    </location>
    <ligand>
        <name>substrate</name>
    </ligand>
</feature>
<dbReference type="PANTHER" id="PTHR43137">
    <property type="entry name" value="DIHYDROOROTASE"/>
    <property type="match status" value="1"/>
</dbReference>
<comment type="pathway">
    <text evidence="2 9">Pyrimidine metabolism; UMP biosynthesis via de novo pathway; (S)-dihydroorotate from bicarbonate: step 3/3.</text>
</comment>
<evidence type="ECO:0000256" key="4">
    <source>
        <dbReference type="ARBA" id="ARBA00012860"/>
    </source>
</evidence>
<feature type="active site" evidence="9">
    <location>
        <position position="249"/>
    </location>
</feature>
<dbReference type="PANTHER" id="PTHR43137:SF1">
    <property type="entry name" value="DIHYDROOROTASE"/>
    <property type="match status" value="1"/>
</dbReference>
<dbReference type="PROSITE" id="PS00483">
    <property type="entry name" value="DIHYDROOROTASE_2"/>
    <property type="match status" value="1"/>
</dbReference>
<dbReference type="InterPro" id="IPR032466">
    <property type="entry name" value="Metal_Hydrolase"/>
</dbReference>
<feature type="binding site" evidence="9">
    <location>
        <position position="253"/>
    </location>
    <ligand>
        <name>substrate</name>
    </ligand>
</feature>
<protein>
    <recommendedName>
        <fullName evidence="4 9">Dihydroorotase</fullName>
        <shortName evidence="9">DHOase</shortName>
        <ecNumber evidence="4 9">3.5.2.3</ecNumber>
    </recommendedName>
</protein>
<comment type="caution">
    <text evidence="9">Lacks conserved residue(s) required for the propagation of feature annotation.</text>
</comment>
<feature type="binding site" evidence="9">
    <location>
        <begin position="17"/>
        <end position="19"/>
    </location>
    <ligand>
        <name>substrate</name>
    </ligand>
</feature>
<keyword evidence="7 9" id="KW-0862">Zinc</keyword>
<dbReference type="Gene3D" id="3.20.20.140">
    <property type="entry name" value="Metal-dependent hydrolases"/>
    <property type="match status" value="1"/>
</dbReference>
<dbReference type="NCBIfam" id="TIGR00856">
    <property type="entry name" value="pyrC_dimer"/>
    <property type="match status" value="1"/>
</dbReference>
<keyword evidence="6 9" id="KW-0378">Hydrolase</keyword>
<dbReference type="PIRSF" id="PIRSF001237">
    <property type="entry name" value="DHOdimr"/>
    <property type="match status" value="1"/>
</dbReference>
<name>A0ABT1F9M3_9GAMM</name>
<feature type="binding site" evidence="9">
    <location>
        <position position="17"/>
    </location>
    <ligand>
        <name>Zn(2+)</name>
        <dbReference type="ChEBI" id="CHEBI:29105"/>
        <label>1</label>
    </ligand>
</feature>
<sequence length="345" mass="37776">MSTDRLDIVRPDDWHLHLRDGEALASVVGHTARRFARAIVMPNLKPPVTTVAQALAYRGRILAAVPAGMTFEPLMTLYLTRQTTPDDIVAAKASGKVFGVKFYPQGATTNSAAGVSDLSTVYPVLEAMEKADLPLLVHGEVTDHAVDVFDREKTFIDRHMVPLRARFPNLRVVFEHITTADAVQFVQAQDKHVAATITVHHLLLNRNALFDGGVRPHHYCAPVLKREQHRQALLVAATGGDTRFFLGTDSAPHPREAKLADCGCAGIFTAHAAIELYAEAFEEAGKLENLEGFASFNGPDFYRLPRNTARMVLERRAWTVPDTVPLGSSVCVPMRAGGQVAWSIA</sequence>
<dbReference type="CDD" id="cd01294">
    <property type="entry name" value="DHOase"/>
    <property type="match status" value="1"/>
</dbReference>
<evidence type="ECO:0000259" key="10">
    <source>
        <dbReference type="Pfam" id="PF04909"/>
    </source>
</evidence>
<feature type="binding site" evidence="9">
    <location>
        <position position="138"/>
    </location>
    <ligand>
        <name>Zn(2+)</name>
        <dbReference type="ChEBI" id="CHEBI:29105"/>
        <label>2</label>
    </ligand>
</feature>
<dbReference type="InterPro" id="IPR004721">
    <property type="entry name" value="DHOdimr"/>
</dbReference>
<evidence type="ECO:0000256" key="8">
    <source>
        <dbReference type="ARBA" id="ARBA00022975"/>
    </source>
</evidence>
<dbReference type="EMBL" id="JAMZEK010000001">
    <property type="protein sequence ID" value="MCP1372992.1"/>
    <property type="molecule type" value="Genomic_DNA"/>
</dbReference>
<feature type="binding site" description="via carbamate group" evidence="9">
    <location>
        <position position="101"/>
    </location>
    <ligand>
        <name>Zn(2+)</name>
        <dbReference type="ChEBI" id="CHEBI:29105"/>
        <label>1</label>
    </ligand>
</feature>
<dbReference type="PROSITE" id="PS00482">
    <property type="entry name" value="DIHYDROOROTASE_1"/>
    <property type="match status" value="1"/>
</dbReference>
<comment type="subunit">
    <text evidence="9">Homodimer.</text>
</comment>
<feature type="binding site" evidence="9">
    <location>
        <position position="43"/>
    </location>
    <ligand>
        <name>substrate</name>
    </ligand>
</feature>
<feature type="binding site" evidence="9">
    <location>
        <position position="176"/>
    </location>
    <ligand>
        <name>Zn(2+)</name>
        <dbReference type="ChEBI" id="CHEBI:29105"/>
        <label>2</label>
    </ligand>
</feature>
<evidence type="ECO:0000256" key="6">
    <source>
        <dbReference type="ARBA" id="ARBA00022801"/>
    </source>
</evidence>
<feature type="binding site" evidence="9">
    <location>
        <position position="249"/>
    </location>
    <ligand>
        <name>Zn(2+)</name>
        <dbReference type="ChEBI" id="CHEBI:29105"/>
        <label>1</label>
    </ligand>
</feature>
<comment type="catalytic activity">
    <reaction evidence="9">
        <text>(S)-dihydroorotate + H2O = N-carbamoyl-L-aspartate + H(+)</text>
        <dbReference type="Rhea" id="RHEA:24296"/>
        <dbReference type="ChEBI" id="CHEBI:15377"/>
        <dbReference type="ChEBI" id="CHEBI:15378"/>
        <dbReference type="ChEBI" id="CHEBI:30864"/>
        <dbReference type="ChEBI" id="CHEBI:32814"/>
        <dbReference type="EC" id="3.5.2.3"/>
    </reaction>
</comment>
<keyword evidence="5 9" id="KW-0479">Metal-binding</keyword>
<evidence type="ECO:0000256" key="1">
    <source>
        <dbReference type="ARBA" id="ARBA00002368"/>
    </source>
</evidence>
<organism evidence="11 12">
    <name type="scientific">Dyella lutea</name>
    <dbReference type="NCBI Taxonomy" id="2950441"/>
    <lineage>
        <taxon>Bacteria</taxon>
        <taxon>Pseudomonadati</taxon>
        <taxon>Pseudomonadota</taxon>
        <taxon>Gammaproteobacteria</taxon>
        <taxon>Lysobacterales</taxon>
        <taxon>Rhodanobacteraceae</taxon>
        <taxon>Dyella</taxon>
    </lineage>
</organism>
<dbReference type="EC" id="3.5.2.3" evidence="4 9"/>
<feature type="binding site" evidence="9">
    <location>
        <position position="15"/>
    </location>
    <ligand>
        <name>Zn(2+)</name>
        <dbReference type="ChEBI" id="CHEBI:29105"/>
        <label>1</label>
    </ligand>
</feature>
<comment type="cofactor">
    <cofactor evidence="9">
        <name>Zn(2+)</name>
        <dbReference type="ChEBI" id="CHEBI:29105"/>
    </cofactor>
    <text evidence="9">Binds 2 Zn(2+) ions per subunit.</text>
</comment>
<dbReference type="RefSeq" id="WP_253564762.1">
    <property type="nucleotide sequence ID" value="NZ_JAMZEK010000001.1"/>
</dbReference>
<dbReference type="InterPro" id="IPR002195">
    <property type="entry name" value="Dihydroorotase_CS"/>
</dbReference>
<dbReference type="Pfam" id="PF04909">
    <property type="entry name" value="Amidohydro_2"/>
    <property type="match status" value="1"/>
</dbReference>
<feature type="modified residue" description="N6-carboxylysine" evidence="9">
    <location>
        <position position="101"/>
    </location>
</feature>
<keyword evidence="12" id="KW-1185">Reference proteome</keyword>
<proteinExistence type="inferred from homology"/>
<keyword evidence="8 9" id="KW-0665">Pyrimidine biosynthesis</keyword>
<evidence type="ECO:0000313" key="12">
    <source>
        <dbReference type="Proteomes" id="UP001204615"/>
    </source>
</evidence>
<gene>
    <name evidence="9 11" type="primary">pyrC</name>
    <name evidence="11" type="ORF">NC595_02850</name>
</gene>
<dbReference type="HAMAP" id="MF_00219">
    <property type="entry name" value="PyrC_classII"/>
    <property type="match status" value="1"/>
</dbReference>
<evidence type="ECO:0000256" key="2">
    <source>
        <dbReference type="ARBA" id="ARBA00004880"/>
    </source>
</evidence>
<evidence type="ECO:0000313" key="11">
    <source>
        <dbReference type="EMBL" id="MCP1372992.1"/>
    </source>
</evidence>